<evidence type="ECO:0000256" key="1">
    <source>
        <dbReference type="ARBA" id="ARBA00004417"/>
    </source>
</evidence>
<dbReference type="InterPro" id="IPR017871">
    <property type="entry name" value="ABC_transporter-like_CS"/>
</dbReference>
<dbReference type="InterPro" id="IPR027417">
    <property type="entry name" value="P-loop_NTPase"/>
</dbReference>
<evidence type="ECO:0000313" key="7">
    <source>
        <dbReference type="EMBL" id="PXW57346.1"/>
    </source>
</evidence>
<dbReference type="PROSITE" id="PS50893">
    <property type="entry name" value="ABC_TRANSPORTER_2"/>
    <property type="match status" value="1"/>
</dbReference>
<keyword evidence="4" id="KW-0547">Nucleotide-binding</keyword>
<dbReference type="InterPro" id="IPR013563">
    <property type="entry name" value="Oligopep_ABC_C"/>
</dbReference>
<dbReference type="FunFam" id="3.40.50.300:FF:000016">
    <property type="entry name" value="Oligopeptide ABC transporter ATP-binding component"/>
    <property type="match status" value="1"/>
</dbReference>
<dbReference type="Proteomes" id="UP000248021">
    <property type="component" value="Unassembled WGS sequence"/>
</dbReference>
<reference evidence="7 8" key="1">
    <citation type="submission" date="2018-05" db="EMBL/GenBank/DDBJ databases">
        <title>Genomic Encyclopedia of Type Strains, Phase IV (KMG-IV): sequencing the most valuable type-strain genomes for metagenomic binning, comparative biology and taxonomic classification.</title>
        <authorList>
            <person name="Goeker M."/>
        </authorList>
    </citation>
    <scope>NUCLEOTIDE SEQUENCE [LARGE SCALE GENOMIC DNA]</scope>
    <source>
        <strain evidence="7 8">DSM 6462</strain>
    </source>
</reference>
<evidence type="ECO:0000256" key="5">
    <source>
        <dbReference type="ARBA" id="ARBA00022840"/>
    </source>
</evidence>
<evidence type="ECO:0000256" key="3">
    <source>
        <dbReference type="ARBA" id="ARBA00022448"/>
    </source>
</evidence>
<dbReference type="InterPro" id="IPR003593">
    <property type="entry name" value="AAA+_ATPase"/>
</dbReference>
<dbReference type="CDD" id="cd03257">
    <property type="entry name" value="ABC_NikE_OppD_transporters"/>
    <property type="match status" value="1"/>
</dbReference>
<accession>A0A2V3U624</accession>
<evidence type="ECO:0000256" key="4">
    <source>
        <dbReference type="ARBA" id="ARBA00022741"/>
    </source>
</evidence>
<keyword evidence="3" id="KW-0813">Transport</keyword>
<dbReference type="GO" id="GO:0055085">
    <property type="term" value="P:transmembrane transport"/>
    <property type="evidence" value="ECO:0007669"/>
    <property type="project" value="UniProtKB-ARBA"/>
</dbReference>
<dbReference type="Gene3D" id="3.40.50.300">
    <property type="entry name" value="P-loop containing nucleotide triphosphate hydrolases"/>
    <property type="match status" value="1"/>
</dbReference>
<organism evidence="7 8">
    <name type="scientific">Chelatococcus asaccharovorans</name>
    <dbReference type="NCBI Taxonomy" id="28210"/>
    <lineage>
        <taxon>Bacteria</taxon>
        <taxon>Pseudomonadati</taxon>
        <taxon>Pseudomonadota</taxon>
        <taxon>Alphaproteobacteria</taxon>
        <taxon>Hyphomicrobiales</taxon>
        <taxon>Chelatococcaceae</taxon>
        <taxon>Chelatococcus</taxon>
    </lineage>
</organism>
<dbReference type="PANTHER" id="PTHR43776:SF7">
    <property type="entry name" value="D,D-DIPEPTIDE TRANSPORT ATP-BINDING PROTEIN DDPF-RELATED"/>
    <property type="match status" value="1"/>
</dbReference>
<dbReference type="PANTHER" id="PTHR43776">
    <property type="entry name" value="TRANSPORT ATP-BINDING PROTEIN"/>
    <property type="match status" value="1"/>
</dbReference>
<dbReference type="InterPro" id="IPR003439">
    <property type="entry name" value="ABC_transporter-like_ATP-bd"/>
</dbReference>
<dbReference type="SUPFAM" id="SSF52540">
    <property type="entry name" value="P-loop containing nucleoside triphosphate hydrolases"/>
    <property type="match status" value="1"/>
</dbReference>
<dbReference type="GO" id="GO:0005524">
    <property type="term" value="F:ATP binding"/>
    <property type="evidence" value="ECO:0007669"/>
    <property type="project" value="UniProtKB-KW"/>
</dbReference>
<dbReference type="PROSITE" id="PS00211">
    <property type="entry name" value="ABC_TRANSPORTER_1"/>
    <property type="match status" value="1"/>
</dbReference>
<dbReference type="InterPro" id="IPR050319">
    <property type="entry name" value="ABC_transp_ATP-bind"/>
</dbReference>
<comment type="subcellular location">
    <subcellularLocation>
        <location evidence="1">Cell inner membrane</location>
        <topology evidence="1">Peripheral membrane protein</topology>
    </subcellularLocation>
</comment>
<keyword evidence="8" id="KW-1185">Reference proteome</keyword>
<evidence type="ECO:0000256" key="2">
    <source>
        <dbReference type="ARBA" id="ARBA00005417"/>
    </source>
</evidence>
<comment type="similarity">
    <text evidence="2">Belongs to the ABC transporter superfamily.</text>
</comment>
<name>A0A2V3U624_9HYPH</name>
<dbReference type="Pfam" id="PF08352">
    <property type="entry name" value="oligo_HPY"/>
    <property type="match status" value="1"/>
</dbReference>
<dbReference type="NCBIfam" id="TIGR01727">
    <property type="entry name" value="oligo_HPY"/>
    <property type="match status" value="1"/>
</dbReference>
<dbReference type="AlphaFoldDB" id="A0A2V3U624"/>
<dbReference type="GO" id="GO:0005886">
    <property type="term" value="C:plasma membrane"/>
    <property type="evidence" value="ECO:0007669"/>
    <property type="project" value="UniProtKB-SubCell"/>
</dbReference>
<evidence type="ECO:0000313" key="8">
    <source>
        <dbReference type="Proteomes" id="UP000248021"/>
    </source>
</evidence>
<feature type="domain" description="ABC transporter" evidence="6">
    <location>
        <begin position="6"/>
        <end position="256"/>
    </location>
</feature>
<dbReference type="Pfam" id="PF00005">
    <property type="entry name" value="ABC_tran"/>
    <property type="match status" value="1"/>
</dbReference>
<sequence>MNRPVLQARAVVRHYSPMRSGVFSRARTIRAVDGVSIDLRRGETIGLVGESGSGKSTVGRLLLGLEPANAGQVLFEGKPLAKMDSAAWRHSRARMQMVYQDPLAALDRRLTVHQQIEEPLIIHRLGDTHARRVRARELLDAVGLQSHHDERYPHELSGGQRQRVVLARALATNPDVLVCDEPISALDVSIQAQIINLLVALQQKLGIAILFISHDLRAVRQIASRIAVMYLGHIVEEAPTADVLFHPLHPYAQALVSAVPDHRGLRRDRIVLKGEPPSPANRPRGCAFHPRCPLVVDVCSQHSPVLREVGPGKRVACHRLDGVKAVDHRQIEVG</sequence>
<dbReference type="GO" id="GO:0015833">
    <property type="term" value="P:peptide transport"/>
    <property type="evidence" value="ECO:0007669"/>
    <property type="project" value="InterPro"/>
</dbReference>
<gene>
    <name evidence="7" type="ORF">C7450_107387</name>
</gene>
<comment type="caution">
    <text evidence="7">The sequence shown here is derived from an EMBL/GenBank/DDBJ whole genome shotgun (WGS) entry which is preliminary data.</text>
</comment>
<protein>
    <submittedName>
        <fullName evidence="7">Peptide/nickel transport system ATP-binding protein</fullName>
    </submittedName>
</protein>
<keyword evidence="5 7" id="KW-0067">ATP-binding</keyword>
<evidence type="ECO:0000259" key="6">
    <source>
        <dbReference type="PROSITE" id="PS50893"/>
    </source>
</evidence>
<dbReference type="SMART" id="SM00382">
    <property type="entry name" value="AAA"/>
    <property type="match status" value="1"/>
</dbReference>
<dbReference type="EMBL" id="QJJK01000007">
    <property type="protein sequence ID" value="PXW57346.1"/>
    <property type="molecule type" value="Genomic_DNA"/>
</dbReference>
<dbReference type="GO" id="GO:0016887">
    <property type="term" value="F:ATP hydrolysis activity"/>
    <property type="evidence" value="ECO:0007669"/>
    <property type="project" value="InterPro"/>
</dbReference>
<proteinExistence type="inferred from homology"/>